<protein>
    <submittedName>
        <fullName evidence="2">Uncharacterized protein</fullName>
    </submittedName>
</protein>
<dbReference type="EMBL" id="CP029543">
    <property type="protein sequence ID" value="AWV47396.1"/>
    <property type="molecule type" value="Genomic_DNA"/>
</dbReference>
<reference evidence="2 3" key="1">
    <citation type="submission" date="2018-05" db="EMBL/GenBank/DDBJ databases">
        <title>Evolution of small genomes with special reference to Mycobacterium leprae.</title>
        <authorList>
            <person name="Mohanty P.S."/>
            <person name="Bansal A.K."/>
            <person name="Gupta U.D."/>
            <person name="Naaz F."/>
            <person name="Dwivedi V.D."/>
            <person name="Singh H."/>
            <person name="Gupta G."/>
            <person name="Sharma S."/>
            <person name="Arora M."/>
        </authorList>
    </citation>
    <scope>NUCLEOTIDE SEQUENCE [LARGE SCALE GENOMIC DNA]</scope>
    <source>
        <strain evidence="2 3">MRHRU-235-G</strain>
    </source>
</reference>
<sequence length="89" mass="9723">MFHALAEVNGFEILLCKANHVKNVPFRKTDATDAVWLAQLHEVGLLRGSFITSAEIAAVPGIYPIPPEVNRGAYSGNPEAAQSILRRRP</sequence>
<evidence type="ECO:0000313" key="3">
    <source>
        <dbReference type="Proteomes" id="UP000249682"/>
    </source>
</evidence>
<name>A0AAD0KV99_MYCLR</name>
<dbReference type="Proteomes" id="UP000249682">
    <property type="component" value="Chromosome"/>
</dbReference>
<gene>
    <name evidence="2" type="ORF">DIJ64_02730</name>
</gene>
<dbReference type="AlphaFoldDB" id="A0AAD0KV99"/>
<proteinExistence type="predicted"/>
<feature type="region of interest" description="Disordered" evidence="1">
    <location>
        <begin position="70"/>
        <end position="89"/>
    </location>
</feature>
<evidence type="ECO:0000313" key="2">
    <source>
        <dbReference type="EMBL" id="AWV47396.1"/>
    </source>
</evidence>
<evidence type="ECO:0000256" key="1">
    <source>
        <dbReference type="SAM" id="MobiDB-lite"/>
    </source>
</evidence>
<accession>A0AAD0KV99</accession>
<organism evidence="2 3">
    <name type="scientific">Mycobacterium leprae</name>
    <dbReference type="NCBI Taxonomy" id="1769"/>
    <lineage>
        <taxon>Bacteria</taxon>
        <taxon>Bacillati</taxon>
        <taxon>Actinomycetota</taxon>
        <taxon>Actinomycetes</taxon>
        <taxon>Mycobacteriales</taxon>
        <taxon>Mycobacteriaceae</taxon>
        <taxon>Mycobacterium</taxon>
    </lineage>
</organism>
<dbReference type="RefSeq" id="WP_041322436.1">
    <property type="nucleotide sequence ID" value="NZ_CP029543.1"/>
</dbReference>